<feature type="non-terminal residue" evidence="1">
    <location>
        <position position="1"/>
    </location>
</feature>
<organism evidence="1 2">
    <name type="scientific">Mytilus galloprovincialis</name>
    <name type="common">Mediterranean mussel</name>
    <dbReference type="NCBI Taxonomy" id="29158"/>
    <lineage>
        <taxon>Eukaryota</taxon>
        <taxon>Metazoa</taxon>
        <taxon>Spiralia</taxon>
        <taxon>Lophotrochozoa</taxon>
        <taxon>Mollusca</taxon>
        <taxon>Bivalvia</taxon>
        <taxon>Autobranchia</taxon>
        <taxon>Pteriomorphia</taxon>
        <taxon>Mytilida</taxon>
        <taxon>Mytiloidea</taxon>
        <taxon>Mytilidae</taxon>
        <taxon>Mytilinae</taxon>
        <taxon>Mytilus</taxon>
    </lineage>
</organism>
<gene>
    <name evidence="1" type="ORF">MGAL_10B005363</name>
</gene>
<name>A0A8B6EWU7_MYTGA</name>
<dbReference type="Proteomes" id="UP000596742">
    <property type="component" value="Unassembled WGS sequence"/>
</dbReference>
<dbReference type="AlphaFoldDB" id="A0A8B6EWU7"/>
<accession>A0A8B6EWU7</accession>
<protein>
    <submittedName>
        <fullName evidence="1">Uncharacterized protein</fullName>
    </submittedName>
</protein>
<dbReference type="EMBL" id="UYJE01005856">
    <property type="protein sequence ID" value="VDI40979.1"/>
    <property type="molecule type" value="Genomic_DNA"/>
</dbReference>
<comment type="caution">
    <text evidence="1">The sequence shown here is derived from an EMBL/GenBank/DDBJ whole genome shotgun (WGS) entry which is preliminary data.</text>
</comment>
<proteinExistence type="predicted"/>
<keyword evidence="2" id="KW-1185">Reference proteome</keyword>
<evidence type="ECO:0000313" key="2">
    <source>
        <dbReference type="Proteomes" id="UP000596742"/>
    </source>
</evidence>
<evidence type="ECO:0000313" key="1">
    <source>
        <dbReference type="EMBL" id="VDI40979.1"/>
    </source>
</evidence>
<feature type="non-terminal residue" evidence="1">
    <location>
        <position position="98"/>
    </location>
</feature>
<sequence>GVTNTKRVYKNHTDAVRFCNEKSAILQWYTHDSCLLSMGTAQHWTGGTRMYNTYQVKRQELPNLLPSFRCLKLTKQADTEVYDACDKQNVVLPFFCKL</sequence>
<reference evidence="1" key="1">
    <citation type="submission" date="2018-11" db="EMBL/GenBank/DDBJ databases">
        <authorList>
            <person name="Alioto T."/>
            <person name="Alioto T."/>
        </authorList>
    </citation>
    <scope>NUCLEOTIDE SEQUENCE</scope>
</reference>